<accession>A0A4R3K2H1</accession>
<evidence type="ECO:0000259" key="5">
    <source>
        <dbReference type="Pfam" id="PF01370"/>
    </source>
</evidence>
<sequence>MLMYTKEYMSDLTEIQNVITNLDRLRNAKVLITGAGGLIGSALVDFLQNLNRQKHLNIYIYAAARDYKKIERRFGTMMNETGFFFLKYDALQTLNAEVHFDYIIHAASNAYPSSYMKQPVETMLANIMGLKTLLDYGNLAGTKRIVYISSSEVYGKKDDGRSYSENDYSFLDILNPRACYPSSKRAAETLCSAYQQEFGVDYVIVRPGHVYGPTMTDFDNRASSQFPRDVLNGKDIVMKSMGTQVRSYCYVLDCVSAIIFVMLNGILGNAYNISNKHSIVTIREMAECFAKAGGRKVIFEEPSRTEQSSYNFMDNSSLSSEKIEALGWKALFDLNKGVRQTLMCCVV</sequence>
<keyword evidence="3" id="KW-0520">NAD</keyword>
<dbReference type="GO" id="GO:0005737">
    <property type="term" value="C:cytoplasm"/>
    <property type="evidence" value="ECO:0007669"/>
    <property type="project" value="TreeGrafter"/>
</dbReference>
<dbReference type="OrthoDB" id="9811743at2"/>
<dbReference type="PROSITE" id="PS00061">
    <property type="entry name" value="ADH_SHORT"/>
    <property type="match status" value="1"/>
</dbReference>
<comment type="cofactor">
    <cofactor evidence="1">
        <name>NAD(+)</name>
        <dbReference type="ChEBI" id="CHEBI:57540"/>
    </cofactor>
</comment>
<proteinExistence type="predicted"/>
<dbReference type="Pfam" id="PF01370">
    <property type="entry name" value="Epimerase"/>
    <property type="match status" value="1"/>
</dbReference>
<keyword evidence="7" id="KW-1185">Reference proteome</keyword>
<reference evidence="6 7" key="1">
    <citation type="submission" date="2019-03" db="EMBL/GenBank/DDBJ databases">
        <title>Genomic Encyclopedia of Type Strains, Phase IV (KMG-IV): sequencing the most valuable type-strain genomes for metagenomic binning, comparative biology and taxonomic classification.</title>
        <authorList>
            <person name="Goeker M."/>
        </authorList>
    </citation>
    <scope>NUCLEOTIDE SEQUENCE [LARGE SCALE GENOMIC DNA]</scope>
    <source>
        <strain evidence="6 7">DSM 29489</strain>
    </source>
</reference>
<dbReference type="Gene3D" id="3.40.50.720">
    <property type="entry name" value="NAD(P)-binding Rossmann-like Domain"/>
    <property type="match status" value="1"/>
</dbReference>
<dbReference type="InterPro" id="IPR036291">
    <property type="entry name" value="NAD(P)-bd_dom_sf"/>
</dbReference>
<evidence type="ECO:0000313" key="6">
    <source>
        <dbReference type="EMBL" id="TCS76630.1"/>
    </source>
</evidence>
<dbReference type="GO" id="GO:0048040">
    <property type="term" value="F:UDP-glucuronate decarboxylase activity"/>
    <property type="evidence" value="ECO:0007669"/>
    <property type="project" value="TreeGrafter"/>
</dbReference>
<protein>
    <submittedName>
        <fullName evidence="6">Nucleoside-diphosphate-sugar epimerase</fullName>
    </submittedName>
</protein>
<dbReference type="GO" id="GO:0070403">
    <property type="term" value="F:NAD+ binding"/>
    <property type="evidence" value="ECO:0007669"/>
    <property type="project" value="InterPro"/>
</dbReference>
<dbReference type="RefSeq" id="WP_132382810.1">
    <property type="nucleotide sequence ID" value="NZ_SLZZ01000023.1"/>
</dbReference>
<feature type="domain" description="NAD-dependent epimerase/dehydratase" evidence="5">
    <location>
        <begin position="30"/>
        <end position="273"/>
    </location>
</feature>
<dbReference type="InterPro" id="IPR001509">
    <property type="entry name" value="Epimerase_deHydtase"/>
</dbReference>
<comment type="caution">
    <text evidence="6">The sequence shown here is derived from an EMBL/GenBank/DDBJ whole genome shotgun (WGS) entry which is preliminary data.</text>
</comment>
<dbReference type="Proteomes" id="UP000295726">
    <property type="component" value="Unassembled WGS sequence"/>
</dbReference>
<dbReference type="GO" id="GO:0042732">
    <property type="term" value="P:D-xylose metabolic process"/>
    <property type="evidence" value="ECO:0007669"/>
    <property type="project" value="InterPro"/>
</dbReference>
<evidence type="ECO:0000256" key="2">
    <source>
        <dbReference type="ARBA" id="ARBA00022793"/>
    </source>
</evidence>
<dbReference type="EMBL" id="SLZZ01000023">
    <property type="protein sequence ID" value="TCS76630.1"/>
    <property type="molecule type" value="Genomic_DNA"/>
</dbReference>
<gene>
    <name evidence="6" type="ORF">EDD59_12312</name>
</gene>
<name>A0A4R3K2H1_9FIRM</name>
<evidence type="ECO:0000256" key="4">
    <source>
        <dbReference type="ARBA" id="ARBA00023239"/>
    </source>
</evidence>
<keyword evidence="2" id="KW-0210">Decarboxylase</keyword>
<organism evidence="6 7">
    <name type="scientific">Muricomes intestini</name>
    <dbReference type="NCBI Taxonomy" id="1796634"/>
    <lineage>
        <taxon>Bacteria</taxon>
        <taxon>Bacillati</taxon>
        <taxon>Bacillota</taxon>
        <taxon>Clostridia</taxon>
        <taxon>Lachnospirales</taxon>
        <taxon>Lachnospiraceae</taxon>
        <taxon>Muricomes</taxon>
    </lineage>
</organism>
<evidence type="ECO:0000256" key="1">
    <source>
        <dbReference type="ARBA" id="ARBA00001911"/>
    </source>
</evidence>
<evidence type="ECO:0000313" key="7">
    <source>
        <dbReference type="Proteomes" id="UP000295726"/>
    </source>
</evidence>
<dbReference type="SUPFAM" id="SSF51735">
    <property type="entry name" value="NAD(P)-binding Rossmann-fold domains"/>
    <property type="match status" value="1"/>
</dbReference>
<dbReference type="AlphaFoldDB" id="A0A4R3K2H1"/>
<dbReference type="InterPro" id="IPR044516">
    <property type="entry name" value="UXS-like"/>
</dbReference>
<evidence type="ECO:0000256" key="3">
    <source>
        <dbReference type="ARBA" id="ARBA00023027"/>
    </source>
</evidence>
<dbReference type="PANTHER" id="PTHR43078:SF7">
    <property type="entry name" value="UDP-GLUCURONATE DECARBOXYLASE"/>
    <property type="match status" value="1"/>
</dbReference>
<dbReference type="PANTHER" id="PTHR43078">
    <property type="entry name" value="UDP-GLUCURONIC ACID DECARBOXYLASE-RELATED"/>
    <property type="match status" value="1"/>
</dbReference>
<keyword evidence="4" id="KW-0456">Lyase</keyword>
<dbReference type="InterPro" id="IPR020904">
    <property type="entry name" value="Sc_DH/Rdtase_CS"/>
</dbReference>